<evidence type="ECO:0000313" key="3">
    <source>
        <dbReference type="WBParaSite" id="TTAC_0000871801-mRNA-1"/>
    </source>
</evidence>
<reference evidence="1 2" key="2">
    <citation type="submission" date="2018-11" db="EMBL/GenBank/DDBJ databases">
        <authorList>
            <consortium name="Pathogen Informatics"/>
        </authorList>
    </citation>
    <scope>NUCLEOTIDE SEQUENCE [LARGE SCALE GENOMIC DNA]</scope>
</reference>
<evidence type="ECO:0000313" key="1">
    <source>
        <dbReference type="EMBL" id="VDM33333.1"/>
    </source>
</evidence>
<evidence type="ECO:0000313" key="2">
    <source>
        <dbReference type="Proteomes" id="UP000274429"/>
    </source>
</evidence>
<dbReference type="Proteomes" id="UP000274429">
    <property type="component" value="Unassembled WGS sequence"/>
</dbReference>
<proteinExistence type="predicted"/>
<gene>
    <name evidence="1" type="ORF">TTAC_LOCUS8703</name>
</gene>
<accession>A0A0R3X5H5</accession>
<protein>
    <submittedName>
        <fullName evidence="3">Ovule protein</fullName>
    </submittedName>
</protein>
<reference evidence="3" key="1">
    <citation type="submission" date="2017-02" db="UniProtKB">
        <authorList>
            <consortium name="WormBaseParasite"/>
        </authorList>
    </citation>
    <scope>IDENTIFICATION</scope>
</reference>
<name>A0A0R3X5H5_HYDTA</name>
<dbReference type="WBParaSite" id="TTAC_0000871801-mRNA-1">
    <property type="protein sequence ID" value="TTAC_0000871801-mRNA-1"/>
    <property type="gene ID" value="TTAC_0000871801"/>
</dbReference>
<dbReference type="AlphaFoldDB" id="A0A0R3X5H5"/>
<sequence length="69" mass="8115">MKSISLETSSHHYRSSLFLTSIMMHLQRHIKATDDKEEHLWSPQWDRSEGDVKVGLEYDLVAYLTCSYL</sequence>
<organism evidence="3">
    <name type="scientific">Hydatigena taeniaeformis</name>
    <name type="common">Feline tapeworm</name>
    <name type="synonym">Taenia taeniaeformis</name>
    <dbReference type="NCBI Taxonomy" id="6205"/>
    <lineage>
        <taxon>Eukaryota</taxon>
        <taxon>Metazoa</taxon>
        <taxon>Spiralia</taxon>
        <taxon>Lophotrochozoa</taxon>
        <taxon>Platyhelminthes</taxon>
        <taxon>Cestoda</taxon>
        <taxon>Eucestoda</taxon>
        <taxon>Cyclophyllidea</taxon>
        <taxon>Taeniidae</taxon>
        <taxon>Hydatigera</taxon>
    </lineage>
</organism>
<dbReference type="EMBL" id="UYWX01020566">
    <property type="protein sequence ID" value="VDM33333.1"/>
    <property type="molecule type" value="Genomic_DNA"/>
</dbReference>
<keyword evidence="2" id="KW-1185">Reference proteome</keyword>